<dbReference type="Proteomes" id="UP000821865">
    <property type="component" value="Chromosome 6"/>
</dbReference>
<organism evidence="1 2">
    <name type="scientific">Dermacentor silvarum</name>
    <name type="common">Tick</name>
    <dbReference type="NCBI Taxonomy" id="543639"/>
    <lineage>
        <taxon>Eukaryota</taxon>
        <taxon>Metazoa</taxon>
        <taxon>Ecdysozoa</taxon>
        <taxon>Arthropoda</taxon>
        <taxon>Chelicerata</taxon>
        <taxon>Arachnida</taxon>
        <taxon>Acari</taxon>
        <taxon>Parasitiformes</taxon>
        <taxon>Ixodida</taxon>
        <taxon>Ixodoidea</taxon>
        <taxon>Ixodidae</taxon>
        <taxon>Rhipicephalinae</taxon>
        <taxon>Dermacentor</taxon>
    </lineage>
</organism>
<dbReference type="EMBL" id="CM023475">
    <property type="protein sequence ID" value="KAH7945673.1"/>
    <property type="molecule type" value="Genomic_DNA"/>
</dbReference>
<sequence length="697" mass="77963">MKAEPRLCLVVVLLYPVIGHFGYQVTVRQAMVLAWMSVKGTFLASIATVQHLRRENVYTESITKSYLYAIGDMMLTQLINVTFLPVVLSALGVLEVSDVELRTMRDAVQYLKEAADSARALYIKDDSFLLADWRWVTRSTLLRNPLEATFRFQSAMVSYARQYRQGIIQRRTKLTLIAALQYPFDKKVYLDMDIIGSILAVPKWIIWLKENLGTAHEKGLIEDTFSGSEAMRRPLRERVVELFEHAYYEVVITSSTLAVAFVLAGLVRIVMVTPRSNAFIGAIAVEALYLTMFTTEVTVMISAYGQRIMNMDNYNRLDLVLVAVCMFIFTLQCGLFLVNQNELANNGLIICFTLAISLRFLHAIKYAELSLERMAAVVHRYLDAKIYDAYEIGHAIVTGEEEVQQSVWKFVNNDNITAEIRGRATLNRLLVLRRLVEIQVGARHGHAAFGSCPSRLDAGAKHVAPIELIGLGVYDSGSTGPWIRTARQKASQMLHLIRRISPKSGGATTTIALQWDGKSRISSASENSFRIHVAYVDASASEDHLTTAIARSEILTEIATCSCACSPAWPSIQAAVLATRDAISILCPFLLPSSRHTDIITDSSAAIGSLRRVLNSDVLAQDIQDTLEHFSVTVYVYNEYVALHIPHKPWWVKQITTKLLVPFNRPPPLRRQGSTQKNFGAPPQHFSHHVAPTFLVA</sequence>
<evidence type="ECO:0000313" key="1">
    <source>
        <dbReference type="EMBL" id="KAH7945673.1"/>
    </source>
</evidence>
<proteinExistence type="predicted"/>
<reference evidence="1" key="1">
    <citation type="submission" date="2020-05" db="EMBL/GenBank/DDBJ databases">
        <title>Large-scale comparative analyses of tick genomes elucidate their genetic diversity and vector capacities.</title>
        <authorList>
            <person name="Jia N."/>
            <person name="Wang J."/>
            <person name="Shi W."/>
            <person name="Du L."/>
            <person name="Sun Y."/>
            <person name="Zhan W."/>
            <person name="Jiang J."/>
            <person name="Wang Q."/>
            <person name="Zhang B."/>
            <person name="Ji P."/>
            <person name="Sakyi L.B."/>
            <person name="Cui X."/>
            <person name="Yuan T."/>
            <person name="Jiang B."/>
            <person name="Yang W."/>
            <person name="Lam T.T.-Y."/>
            <person name="Chang Q."/>
            <person name="Ding S."/>
            <person name="Wang X."/>
            <person name="Zhu J."/>
            <person name="Ruan X."/>
            <person name="Zhao L."/>
            <person name="Wei J."/>
            <person name="Que T."/>
            <person name="Du C."/>
            <person name="Cheng J."/>
            <person name="Dai P."/>
            <person name="Han X."/>
            <person name="Huang E."/>
            <person name="Gao Y."/>
            <person name="Liu J."/>
            <person name="Shao H."/>
            <person name="Ye R."/>
            <person name="Li L."/>
            <person name="Wei W."/>
            <person name="Wang X."/>
            <person name="Wang C."/>
            <person name="Yang T."/>
            <person name="Huo Q."/>
            <person name="Li W."/>
            <person name="Guo W."/>
            <person name="Chen H."/>
            <person name="Zhou L."/>
            <person name="Ni X."/>
            <person name="Tian J."/>
            <person name="Zhou Y."/>
            <person name="Sheng Y."/>
            <person name="Liu T."/>
            <person name="Pan Y."/>
            <person name="Xia L."/>
            <person name="Li J."/>
            <person name="Zhao F."/>
            <person name="Cao W."/>
        </authorList>
    </citation>
    <scope>NUCLEOTIDE SEQUENCE</scope>
    <source>
        <strain evidence="1">Dsil-2018</strain>
    </source>
</reference>
<name>A0ACB8CL31_DERSI</name>
<keyword evidence="2" id="KW-1185">Reference proteome</keyword>
<accession>A0ACB8CL31</accession>
<evidence type="ECO:0000313" key="2">
    <source>
        <dbReference type="Proteomes" id="UP000821865"/>
    </source>
</evidence>
<comment type="caution">
    <text evidence="1">The sequence shown here is derived from an EMBL/GenBank/DDBJ whole genome shotgun (WGS) entry which is preliminary data.</text>
</comment>
<gene>
    <name evidence="1" type="ORF">HPB49_013751</name>
</gene>
<protein>
    <submittedName>
        <fullName evidence="1">Uncharacterized protein</fullName>
    </submittedName>
</protein>